<dbReference type="Proteomes" id="UP000826271">
    <property type="component" value="Unassembled WGS sequence"/>
</dbReference>
<keyword evidence="2" id="KW-1185">Reference proteome</keyword>
<evidence type="ECO:0000313" key="1">
    <source>
        <dbReference type="EMBL" id="KAG8384060.1"/>
    </source>
</evidence>
<protein>
    <submittedName>
        <fullName evidence="1">Uncharacterized protein</fullName>
    </submittedName>
</protein>
<comment type="caution">
    <text evidence="1">The sequence shown here is derived from an EMBL/GenBank/DDBJ whole genome shotgun (WGS) entry which is preliminary data.</text>
</comment>
<evidence type="ECO:0000313" key="2">
    <source>
        <dbReference type="Proteomes" id="UP000826271"/>
    </source>
</evidence>
<accession>A0AAV6XYD6</accession>
<organism evidence="1 2">
    <name type="scientific">Buddleja alternifolia</name>
    <dbReference type="NCBI Taxonomy" id="168488"/>
    <lineage>
        <taxon>Eukaryota</taxon>
        <taxon>Viridiplantae</taxon>
        <taxon>Streptophyta</taxon>
        <taxon>Embryophyta</taxon>
        <taxon>Tracheophyta</taxon>
        <taxon>Spermatophyta</taxon>
        <taxon>Magnoliopsida</taxon>
        <taxon>eudicotyledons</taxon>
        <taxon>Gunneridae</taxon>
        <taxon>Pentapetalae</taxon>
        <taxon>asterids</taxon>
        <taxon>lamiids</taxon>
        <taxon>Lamiales</taxon>
        <taxon>Scrophulariaceae</taxon>
        <taxon>Buddlejeae</taxon>
        <taxon>Buddleja</taxon>
    </lineage>
</organism>
<reference evidence="1" key="1">
    <citation type="submission" date="2019-10" db="EMBL/GenBank/DDBJ databases">
        <authorList>
            <person name="Zhang R."/>
            <person name="Pan Y."/>
            <person name="Wang J."/>
            <person name="Ma R."/>
            <person name="Yu S."/>
        </authorList>
    </citation>
    <scope>NUCLEOTIDE SEQUENCE</scope>
    <source>
        <strain evidence="1">LA-IB0</strain>
        <tissue evidence="1">Leaf</tissue>
    </source>
</reference>
<sequence>MEVTDEECEELEQVTVENEIEETVEDLSKESDNLPNYHVSMNAMTGLHDFRTTRLRMEFNMKGQKVALRGMQPTSIKLIGGKQKNKLLQKPAQISMMHVGVTSKLDSDSGAMCLTSQVKELSTEEMELEQILQEFADIFEEPKSLPPHRDHEHWINLKEGTTAVNSWLRLFCNYLNTKKINENGMHVFEPILSSSAAAAIHHCRGIEAVLQG</sequence>
<name>A0AAV6XYD6_9LAMI</name>
<dbReference type="EMBL" id="WHWC01000004">
    <property type="protein sequence ID" value="KAG8384060.1"/>
    <property type="molecule type" value="Genomic_DNA"/>
</dbReference>
<gene>
    <name evidence="1" type="ORF">BUALT_Bualt04G0078700</name>
</gene>
<dbReference type="AlphaFoldDB" id="A0AAV6XYD6"/>
<proteinExistence type="predicted"/>